<dbReference type="OrthoDB" id="4457504at2"/>
<feature type="domain" description="NAD(P)-binding" evidence="1">
    <location>
        <begin position="10"/>
        <end position="168"/>
    </location>
</feature>
<dbReference type="SUPFAM" id="SSF51735">
    <property type="entry name" value="NAD(P)-binding Rossmann-fold domains"/>
    <property type="match status" value="1"/>
</dbReference>
<proteinExistence type="predicted"/>
<dbReference type="Gene3D" id="3.90.25.10">
    <property type="entry name" value="UDP-galactose 4-epimerase, domain 1"/>
    <property type="match status" value="1"/>
</dbReference>
<keyword evidence="3" id="KW-1185">Reference proteome</keyword>
<dbReference type="EMBL" id="SAUN01000001">
    <property type="protein sequence ID" value="RVX44649.1"/>
    <property type="molecule type" value="Genomic_DNA"/>
</dbReference>
<reference evidence="2 3" key="1">
    <citation type="submission" date="2019-01" db="EMBL/GenBank/DDBJ databases">
        <title>Sequencing the genomes of 1000 actinobacteria strains.</title>
        <authorList>
            <person name="Klenk H.-P."/>
        </authorList>
    </citation>
    <scope>NUCLEOTIDE SEQUENCE [LARGE SCALE GENOMIC DNA]</scope>
    <source>
        <strain evidence="2 3">DSM 43925</strain>
    </source>
</reference>
<dbReference type="PANTHER" id="PTHR43162:SF1">
    <property type="entry name" value="PRESTALK A DIFFERENTIATION PROTEIN A"/>
    <property type="match status" value="1"/>
</dbReference>
<accession>A0A438MFN5</accession>
<evidence type="ECO:0000313" key="2">
    <source>
        <dbReference type="EMBL" id="RVX44649.1"/>
    </source>
</evidence>
<dbReference type="PANTHER" id="PTHR43162">
    <property type="match status" value="1"/>
</dbReference>
<organism evidence="2 3">
    <name type="scientific">Nonomuraea polychroma</name>
    <dbReference type="NCBI Taxonomy" id="46176"/>
    <lineage>
        <taxon>Bacteria</taxon>
        <taxon>Bacillati</taxon>
        <taxon>Actinomycetota</taxon>
        <taxon>Actinomycetes</taxon>
        <taxon>Streptosporangiales</taxon>
        <taxon>Streptosporangiaceae</taxon>
        <taxon>Nonomuraea</taxon>
    </lineage>
</organism>
<comment type="caution">
    <text evidence="2">The sequence shown here is derived from an EMBL/GenBank/DDBJ whole genome shotgun (WGS) entry which is preliminary data.</text>
</comment>
<sequence>MAQHVILVLGATGSTGRRVAGLLRASGHNVRAASRSGETTFDWSRPDTWEPAVAGASAVYLMAPDGIPIDPQFVSLAVARGARRIVLLSSGAIEAMGDERLMSAERTVRESGAEWTILRPSWFDQNFDEGFFQPAIMAGEVVVPLGDVRQAFVDAGDIAAVAAAALTEDGHAGRTYEITGPSSLTLGEAVEIIARAAGREVRYRGGDEDYLTAMGFSEQAMAEVKAFAALRGLGDQPVSEAVRQVTGRPPKTFETYATEAAAQGAWRP</sequence>
<dbReference type="RefSeq" id="WP_127936385.1">
    <property type="nucleotide sequence ID" value="NZ_SAUN01000001.1"/>
</dbReference>
<dbReference type="InterPro" id="IPR016040">
    <property type="entry name" value="NAD(P)-bd_dom"/>
</dbReference>
<evidence type="ECO:0000313" key="3">
    <source>
        <dbReference type="Proteomes" id="UP000284824"/>
    </source>
</evidence>
<protein>
    <submittedName>
        <fullName evidence="2">Uncharacterized protein YbjT (DUF2867 family)</fullName>
    </submittedName>
</protein>
<name>A0A438MFN5_9ACTN</name>
<dbReference type="AlphaFoldDB" id="A0A438MFN5"/>
<dbReference type="InterPro" id="IPR036291">
    <property type="entry name" value="NAD(P)-bd_dom_sf"/>
</dbReference>
<evidence type="ECO:0000259" key="1">
    <source>
        <dbReference type="Pfam" id="PF13460"/>
    </source>
</evidence>
<dbReference type="Pfam" id="PF13460">
    <property type="entry name" value="NAD_binding_10"/>
    <property type="match status" value="1"/>
</dbReference>
<dbReference type="InterPro" id="IPR051604">
    <property type="entry name" value="Ergot_Alk_Oxidoreductase"/>
</dbReference>
<dbReference type="Proteomes" id="UP000284824">
    <property type="component" value="Unassembled WGS sequence"/>
</dbReference>
<gene>
    <name evidence="2" type="ORF">EDD27_7392</name>
</gene>
<dbReference type="Gene3D" id="3.40.50.720">
    <property type="entry name" value="NAD(P)-binding Rossmann-like Domain"/>
    <property type="match status" value="1"/>
</dbReference>